<accession>A0AAV1RTE2</accession>
<protein>
    <submittedName>
        <fullName evidence="1">Uncharacterized protein</fullName>
    </submittedName>
</protein>
<gene>
    <name evidence="1" type="ORF">DCAF_LOCUS13820</name>
</gene>
<dbReference type="EMBL" id="CAWUPB010001156">
    <property type="protein sequence ID" value="CAK7338772.1"/>
    <property type="molecule type" value="Genomic_DNA"/>
</dbReference>
<organism evidence="1 2">
    <name type="scientific">Dovyalis caffra</name>
    <dbReference type="NCBI Taxonomy" id="77055"/>
    <lineage>
        <taxon>Eukaryota</taxon>
        <taxon>Viridiplantae</taxon>
        <taxon>Streptophyta</taxon>
        <taxon>Embryophyta</taxon>
        <taxon>Tracheophyta</taxon>
        <taxon>Spermatophyta</taxon>
        <taxon>Magnoliopsida</taxon>
        <taxon>eudicotyledons</taxon>
        <taxon>Gunneridae</taxon>
        <taxon>Pentapetalae</taxon>
        <taxon>rosids</taxon>
        <taxon>fabids</taxon>
        <taxon>Malpighiales</taxon>
        <taxon>Salicaceae</taxon>
        <taxon>Flacourtieae</taxon>
        <taxon>Dovyalis</taxon>
    </lineage>
</organism>
<dbReference type="Proteomes" id="UP001314170">
    <property type="component" value="Unassembled WGS sequence"/>
</dbReference>
<reference evidence="1 2" key="1">
    <citation type="submission" date="2024-01" db="EMBL/GenBank/DDBJ databases">
        <authorList>
            <person name="Waweru B."/>
        </authorList>
    </citation>
    <scope>NUCLEOTIDE SEQUENCE [LARGE SCALE GENOMIC DNA]</scope>
</reference>
<evidence type="ECO:0000313" key="1">
    <source>
        <dbReference type="EMBL" id="CAK7338772.1"/>
    </source>
</evidence>
<evidence type="ECO:0000313" key="2">
    <source>
        <dbReference type="Proteomes" id="UP001314170"/>
    </source>
</evidence>
<name>A0AAV1RTE2_9ROSI</name>
<dbReference type="AlphaFoldDB" id="A0AAV1RTE2"/>
<proteinExistence type="predicted"/>
<keyword evidence="2" id="KW-1185">Reference proteome</keyword>
<sequence>MAIDEYCGEELELHLQLWNDELVSSNTELKEIGIHVIVEKPGSFEEWEWEWNNDIDNQRISASVDVEEEDEIDSQSGTDRVILKHHRLHHPLLGSIASSTREQWISYLLKMLQARDVPFISFCPFRHHIISFLAPRPKG</sequence>
<comment type="caution">
    <text evidence="1">The sequence shown here is derived from an EMBL/GenBank/DDBJ whole genome shotgun (WGS) entry which is preliminary data.</text>
</comment>